<keyword evidence="7" id="KW-0139">CF(1)</keyword>
<dbReference type="CDD" id="cd12151">
    <property type="entry name" value="F1-ATPase_gamma"/>
    <property type="match status" value="1"/>
</dbReference>
<dbReference type="NCBIfam" id="TIGR01146">
    <property type="entry name" value="ATPsyn_F1gamma"/>
    <property type="match status" value="1"/>
</dbReference>
<evidence type="ECO:0000313" key="10">
    <source>
        <dbReference type="EMBL" id="CAB4807924.1"/>
    </source>
</evidence>
<evidence type="ECO:0000256" key="3">
    <source>
        <dbReference type="ARBA" id="ARBA00022448"/>
    </source>
</evidence>
<keyword evidence="3" id="KW-0813">Transport</keyword>
<dbReference type="PROSITE" id="PS00153">
    <property type="entry name" value="ATPASE_GAMMA"/>
    <property type="match status" value="1"/>
</dbReference>
<dbReference type="Pfam" id="PF00231">
    <property type="entry name" value="ATP-synt"/>
    <property type="match status" value="1"/>
</dbReference>
<dbReference type="InterPro" id="IPR000131">
    <property type="entry name" value="ATP_synth_F1_gsu"/>
</dbReference>
<evidence type="ECO:0000256" key="4">
    <source>
        <dbReference type="ARBA" id="ARBA00022781"/>
    </source>
</evidence>
<keyword evidence="8" id="KW-0066">ATP synthesis</keyword>
<organism evidence="10">
    <name type="scientific">freshwater metagenome</name>
    <dbReference type="NCBI Taxonomy" id="449393"/>
    <lineage>
        <taxon>unclassified sequences</taxon>
        <taxon>metagenomes</taxon>
        <taxon>ecological metagenomes</taxon>
    </lineage>
</organism>
<evidence type="ECO:0000256" key="2">
    <source>
        <dbReference type="ARBA" id="ARBA00007681"/>
    </source>
</evidence>
<dbReference type="GO" id="GO:0046933">
    <property type="term" value="F:proton-transporting ATP synthase activity, rotational mechanism"/>
    <property type="evidence" value="ECO:0007669"/>
    <property type="project" value="InterPro"/>
</dbReference>
<dbReference type="PANTHER" id="PTHR11693">
    <property type="entry name" value="ATP SYNTHASE GAMMA CHAIN"/>
    <property type="match status" value="1"/>
</dbReference>
<keyword evidence="4" id="KW-0375">Hydrogen ion transport</keyword>
<sequence length="325" mass="35634">MAGGQERILRRRIKSVESTKKITRAMELIAATRVVKAQDRAASARPYSDEITSVIVDLLRAGAAKEHPLLRDNPTANIAAFVVITSDRGMCGGYNTNVLRMAERAIDAARAQGQGYSIIAVGKKAIKHFRFRGLQIDAEFEGMTDQPIYDNARDIAAAVRRRYESGELASVDLSYTRFLSSGVQQAVLRRFLPLETPAIDDAAGPSADLEYEPSPTGILNEILPRYLESRLFSALLDSSASEHASRQRAMKAATENAEDLKTSLSRIMNRARQDSITTEIMEIVGGAEAMSADKGSAHELIPSHLEPQHAFPVHLDRTDHAPSIH</sequence>
<evidence type="ECO:0000256" key="8">
    <source>
        <dbReference type="ARBA" id="ARBA00023310"/>
    </source>
</evidence>
<protein>
    <submittedName>
        <fullName evidence="10">Unannotated protein</fullName>
    </submittedName>
</protein>
<name>A0A6J6YI80_9ZZZZ</name>
<keyword evidence="6" id="KW-0472">Membrane</keyword>
<dbReference type="Gene3D" id="3.40.1380.10">
    <property type="match status" value="1"/>
</dbReference>
<dbReference type="SUPFAM" id="SSF52943">
    <property type="entry name" value="ATP synthase (F1-ATPase), gamma subunit"/>
    <property type="match status" value="1"/>
</dbReference>
<dbReference type="EMBL" id="CAEZTY010000073">
    <property type="protein sequence ID" value="CAB4594351.1"/>
    <property type="molecule type" value="Genomic_DNA"/>
</dbReference>
<dbReference type="NCBIfam" id="NF004145">
    <property type="entry name" value="PRK05621.1-2"/>
    <property type="match status" value="1"/>
</dbReference>
<evidence type="ECO:0000256" key="5">
    <source>
        <dbReference type="ARBA" id="ARBA00023065"/>
    </source>
</evidence>
<proteinExistence type="inferred from homology"/>
<accession>A0A6J6YI80</accession>
<dbReference type="PANTHER" id="PTHR11693:SF22">
    <property type="entry name" value="ATP SYNTHASE SUBUNIT GAMMA, MITOCHONDRIAL"/>
    <property type="match status" value="1"/>
</dbReference>
<comment type="similarity">
    <text evidence="2">Belongs to the ATPase gamma chain family.</text>
</comment>
<dbReference type="InterPro" id="IPR035968">
    <property type="entry name" value="ATP_synth_F1_ATPase_gsu"/>
</dbReference>
<comment type="subcellular location">
    <subcellularLocation>
        <location evidence="1">Membrane</location>
        <topology evidence="1">Peripheral membrane protein</topology>
    </subcellularLocation>
</comment>
<reference evidence="10" key="1">
    <citation type="submission" date="2020-05" db="EMBL/GenBank/DDBJ databases">
        <authorList>
            <person name="Chiriac C."/>
            <person name="Salcher M."/>
            <person name="Ghai R."/>
            <person name="Kavagutti S V."/>
        </authorList>
    </citation>
    <scope>NUCLEOTIDE SEQUENCE</scope>
</reference>
<dbReference type="PRINTS" id="PR00126">
    <property type="entry name" value="ATPASEGAMMA"/>
</dbReference>
<keyword evidence="5" id="KW-0406">Ion transport</keyword>
<gene>
    <name evidence="9" type="ORF">UFOPK1762_01524</name>
    <name evidence="10" type="ORF">UFOPK3010_00969</name>
</gene>
<evidence type="ECO:0000256" key="1">
    <source>
        <dbReference type="ARBA" id="ARBA00004170"/>
    </source>
</evidence>
<dbReference type="AlphaFoldDB" id="A0A6J6YI80"/>
<dbReference type="EMBL" id="CAFAAM010000123">
    <property type="protein sequence ID" value="CAB4807924.1"/>
    <property type="molecule type" value="Genomic_DNA"/>
</dbReference>
<dbReference type="GO" id="GO:0045259">
    <property type="term" value="C:proton-transporting ATP synthase complex"/>
    <property type="evidence" value="ECO:0007669"/>
    <property type="project" value="UniProtKB-KW"/>
</dbReference>
<evidence type="ECO:0000256" key="7">
    <source>
        <dbReference type="ARBA" id="ARBA00023196"/>
    </source>
</evidence>
<dbReference type="Gene3D" id="1.10.287.80">
    <property type="entry name" value="ATP synthase, gamma subunit, helix hairpin domain"/>
    <property type="match status" value="1"/>
</dbReference>
<dbReference type="InterPro" id="IPR023632">
    <property type="entry name" value="ATP_synth_F1_gsu_CS"/>
</dbReference>
<evidence type="ECO:0000313" key="9">
    <source>
        <dbReference type="EMBL" id="CAB4594351.1"/>
    </source>
</evidence>
<dbReference type="HAMAP" id="MF_00815">
    <property type="entry name" value="ATP_synth_gamma_bact"/>
    <property type="match status" value="1"/>
</dbReference>
<evidence type="ECO:0000256" key="6">
    <source>
        <dbReference type="ARBA" id="ARBA00023136"/>
    </source>
</evidence>